<sequence length="218" mass="25492">MPSNEEPLRRYDKNNEKHIAPKIRKLAETARELYQTKYALNVTRLTSLKSLCQEEKAAANFALYLAKLVIKQMESNQTTRSFLGEEAWTEHCQLINHAVEKMEDYLEEPTPDKRQDLYKLLTQLEQIQGWEKHIRFGTPIRVINNKYALIIEDGLRCMTSSDYAYWSYQMARDYAERYNSSCGSGLTSESAPLVAEIAEFWCQYYFGKTLKEKFPDKS</sequence>
<reference evidence="1 2" key="1">
    <citation type="submission" date="2019-12" db="EMBL/GenBank/DDBJ databases">
        <title>Complete genome sequence of Microcystis aeruginosa strain FD4.</title>
        <authorList>
            <person name="Urakawa H."/>
        </authorList>
    </citation>
    <scope>NUCLEOTIDE SEQUENCE [LARGE SCALE GENOMIC DNA]</scope>
    <source>
        <strain evidence="1 2">FD4</strain>
        <plasmid evidence="2">p1fd4</plasmid>
    </source>
</reference>
<accession>A0A857DBB4</accession>
<proteinExistence type="predicted"/>
<protein>
    <submittedName>
        <fullName evidence="1">Uncharacterized protein</fullName>
    </submittedName>
</protein>
<dbReference type="AlphaFoldDB" id="A0A857DBB4"/>
<keyword evidence="1" id="KW-0614">Plasmid</keyword>
<evidence type="ECO:0000313" key="2">
    <source>
        <dbReference type="Proteomes" id="UP000438345"/>
    </source>
</evidence>
<dbReference type="Proteomes" id="UP000438345">
    <property type="component" value="Plasmid p1FD4"/>
</dbReference>
<dbReference type="EMBL" id="CP046974">
    <property type="protein sequence ID" value="QGZ92941.1"/>
    <property type="molecule type" value="Genomic_DNA"/>
</dbReference>
<geneLocation type="plasmid" evidence="2">
    <name>p1fd4</name>
</geneLocation>
<organism evidence="1 2">
    <name type="scientific">Microcystis aeruginosa FD4</name>
    <dbReference type="NCBI Taxonomy" id="2686288"/>
    <lineage>
        <taxon>Bacteria</taxon>
        <taxon>Bacillati</taxon>
        <taxon>Cyanobacteriota</taxon>
        <taxon>Cyanophyceae</taxon>
        <taxon>Oscillatoriophycideae</taxon>
        <taxon>Chroococcales</taxon>
        <taxon>Microcystaceae</taxon>
        <taxon>Microcystis</taxon>
    </lineage>
</organism>
<evidence type="ECO:0000313" key="1">
    <source>
        <dbReference type="EMBL" id="QGZ92941.1"/>
    </source>
</evidence>
<name>A0A857DBB4_MICAE</name>
<gene>
    <name evidence="1" type="ORF">GQR42_27170</name>
</gene>